<name>A0A5D4R6N9_9BACI</name>
<dbReference type="InterPro" id="IPR018745">
    <property type="entry name" value="MpsC"/>
</dbReference>
<accession>A0A5D4R6N9</accession>
<evidence type="ECO:0000313" key="2">
    <source>
        <dbReference type="EMBL" id="TYS45636.1"/>
    </source>
</evidence>
<dbReference type="Proteomes" id="UP000322139">
    <property type="component" value="Unassembled WGS sequence"/>
</dbReference>
<proteinExistence type="predicted"/>
<dbReference type="AlphaFoldDB" id="A0A5D4R6N9"/>
<organism evidence="2 3">
    <name type="scientific">Bacillus infantis</name>
    <dbReference type="NCBI Taxonomy" id="324767"/>
    <lineage>
        <taxon>Bacteria</taxon>
        <taxon>Bacillati</taxon>
        <taxon>Bacillota</taxon>
        <taxon>Bacilli</taxon>
        <taxon>Bacillales</taxon>
        <taxon>Bacillaceae</taxon>
        <taxon>Bacillus</taxon>
    </lineage>
</organism>
<feature type="domain" description="Na+-translocating membrane potential-generating system MpsC" evidence="1">
    <location>
        <begin position="3"/>
        <end position="113"/>
    </location>
</feature>
<sequence length="121" mass="14187">MAKNLEHQFSMLVREIRKEYVGNGPKEITTKFIGSWAVSEMRGNLTNVEKFMITSAQGEDMVHETRTRFVKEIYKKPEVQLKFENLMDARVIRLFSDINIKEDIAMTVFVFDRPIEGKQLK</sequence>
<evidence type="ECO:0000313" key="3">
    <source>
        <dbReference type="Proteomes" id="UP000322139"/>
    </source>
</evidence>
<reference evidence="2 3" key="1">
    <citation type="submission" date="2019-08" db="EMBL/GenBank/DDBJ databases">
        <title>Bacillus genomes from the desert of Cuatro Cienegas, Coahuila.</title>
        <authorList>
            <person name="Olmedo-Alvarez G."/>
        </authorList>
    </citation>
    <scope>NUCLEOTIDE SEQUENCE [LARGE SCALE GENOMIC DNA]</scope>
    <source>
        <strain evidence="2 3">CH446_14T</strain>
    </source>
</reference>
<dbReference type="RefSeq" id="WP_148976177.1">
    <property type="nucleotide sequence ID" value="NZ_VTER01000010.1"/>
</dbReference>
<protein>
    <submittedName>
        <fullName evidence="2">DUF2294 domain-containing protein</fullName>
    </submittedName>
</protein>
<gene>
    <name evidence="2" type="ORF">FZD51_18850</name>
</gene>
<comment type="caution">
    <text evidence="2">The sequence shown here is derived from an EMBL/GenBank/DDBJ whole genome shotgun (WGS) entry which is preliminary data.</text>
</comment>
<evidence type="ECO:0000259" key="1">
    <source>
        <dbReference type="Pfam" id="PF10057"/>
    </source>
</evidence>
<dbReference type="Pfam" id="PF10057">
    <property type="entry name" value="MpsC"/>
    <property type="match status" value="1"/>
</dbReference>
<dbReference type="EMBL" id="VTER01000010">
    <property type="protein sequence ID" value="TYS45636.1"/>
    <property type="molecule type" value="Genomic_DNA"/>
</dbReference>